<accession>A0A8S5QYF7</accession>
<protein>
    <submittedName>
        <fullName evidence="1">RRN7 Zinc-finger of RNA-polymerase I-specific TFIIB, Rrn7</fullName>
    </submittedName>
</protein>
<keyword evidence="1" id="KW-0479">Metal-binding</keyword>
<dbReference type="EMBL" id="BK015760">
    <property type="protein sequence ID" value="DAE23849.1"/>
    <property type="molecule type" value="Genomic_DNA"/>
</dbReference>
<proteinExistence type="predicted"/>
<keyword evidence="1" id="KW-0863">Zinc-finger</keyword>
<sequence>MSDDPICNVCGRVMEPYSADFWVCDCGNKAFITFGDPSREIIQECDCDPGQIEDDDKPFACQTCDSDCYPMCMDSCPIIDD</sequence>
<name>A0A8S5QYF7_9CAUD</name>
<organism evidence="1">
    <name type="scientific">Siphoviridae sp. ct9lR64</name>
    <dbReference type="NCBI Taxonomy" id="2826178"/>
    <lineage>
        <taxon>Viruses</taxon>
        <taxon>Duplodnaviria</taxon>
        <taxon>Heunggongvirae</taxon>
        <taxon>Uroviricota</taxon>
        <taxon>Caudoviricetes</taxon>
    </lineage>
</organism>
<evidence type="ECO:0000313" key="1">
    <source>
        <dbReference type="EMBL" id="DAE23849.1"/>
    </source>
</evidence>
<dbReference type="GO" id="GO:0008270">
    <property type="term" value="F:zinc ion binding"/>
    <property type="evidence" value="ECO:0007669"/>
    <property type="project" value="UniProtKB-KW"/>
</dbReference>
<reference evidence="1" key="1">
    <citation type="journal article" date="2021" name="Proc. Natl. Acad. Sci. U.S.A.">
        <title>A Catalog of Tens of Thousands of Viruses from Human Metagenomes Reveals Hidden Associations with Chronic Diseases.</title>
        <authorList>
            <person name="Tisza M.J."/>
            <person name="Buck C.B."/>
        </authorList>
    </citation>
    <scope>NUCLEOTIDE SEQUENCE</scope>
    <source>
        <strain evidence="1">Ct9lR64</strain>
    </source>
</reference>
<keyword evidence="1" id="KW-0862">Zinc</keyword>